<protein>
    <recommendedName>
        <fullName evidence="2">Nucleoplasmin-like domain-containing protein</fullName>
    </recommendedName>
</protein>
<dbReference type="EMBL" id="LT608278">
    <property type="protein sequence ID" value="SCO62610.1"/>
    <property type="molecule type" value="Genomic_DNA"/>
</dbReference>
<evidence type="ECO:0000313" key="11">
    <source>
        <dbReference type="Proteomes" id="UP000220214"/>
    </source>
</evidence>
<evidence type="ECO:0000313" key="5">
    <source>
        <dbReference type="EMBL" id="SCN28417.1"/>
    </source>
</evidence>
<evidence type="ECO:0000313" key="10">
    <source>
        <dbReference type="Proteomes" id="UP000219974"/>
    </source>
</evidence>
<dbReference type="VEuPathDB" id="PlasmoDB:PBANKA_1424300"/>
<evidence type="ECO:0000313" key="6">
    <source>
        <dbReference type="EMBL" id="SCO62610.1"/>
    </source>
</evidence>
<dbReference type="Proteomes" id="UP000516480">
    <property type="component" value="Chromosome 14"/>
</dbReference>
<dbReference type="AlphaFoldDB" id="A0A0Z0APX8"/>
<proteinExistence type="predicted"/>
<evidence type="ECO:0000313" key="8">
    <source>
        <dbReference type="Proteomes" id="UP000069549"/>
    </source>
</evidence>
<evidence type="ECO:0000313" key="9">
    <source>
        <dbReference type="Proteomes" id="UP000219860"/>
    </source>
</evidence>
<dbReference type="EMBL" id="LT608262">
    <property type="protein sequence ID" value="SCO64169.1"/>
    <property type="molecule type" value="Genomic_DNA"/>
</dbReference>
<dbReference type="Proteomes" id="UP000220214">
    <property type="component" value="Chromosome 14"/>
</dbReference>
<accession>A0A0Z0APX8</accession>
<dbReference type="Pfam" id="PF17800">
    <property type="entry name" value="NPL"/>
    <property type="match status" value="1"/>
</dbReference>
<dbReference type="OMA" id="GKNEVHI"/>
<evidence type="ECO:0000313" key="7">
    <source>
        <dbReference type="EMBL" id="SCO64169.1"/>
    </source>
</evidence>
<dbReference type="Gene3D" id="2.60.120.340">
    <property type="entry name" value="Nucleoplasmin core domain"/>
    <property type="match status" value="1"/>
</dbReference>
<feature type="compositionally biased region" description="Acidic residues" evidence="1">
    <location>
        <begin position="144"/>
        <end position="196"/>
    </location>
</feature>
<feature type="region of interest" description="Disordered" evidence="1">
    <location>
        <begin position="137"/>
        <end position="227"/>
    </location>
</feature>
<dbReference type="Proteomes" id="UP000219974">
    <property type="component" value="Chromosome 14"/>
</dbReference>
<dbReference type="InterPro" id="IPR041232">
    <property type="entry name" value="NPL"/>
</dbReference>
<feature type="domain" description="Nucleoplasmin-like" evidence="2">
    <location>
        <begin position="2"/>
        <end position="93"/>
    </location>
</feature>
<name>A0A0Z0APX8_PLABE</name>
<evidence type="ECO:0000313" key="12">
    <source>
        <dbReference type="Proteomes" id="UP000516480"/>
    </source>
</evidence>
<gene>
    <name evidence="3" type="ORF">PBK173_000451700</name>
    <name evidence="5" type="ORF">PBNK65E_000441700</name>
    <name evidence="4" type="ORF">PBNK65NY_000440500</name>
    <name evidence="7" type="ORF">PBSP11A_000441200</name>
    <name evidence="6" type="ORF">PBSP11RLL_000440700</name>
</gene>
<dbReference type="Proteomes" id="UP000069549">
    <property type="component" value="Chromosome 14"/>
</dbReference>
<reference evidence="3 8" key="1">
    <citation type="submission" date="2016-02" db="EMBL/GenBank/DDBJ databases">
        <authorList>
            <consortium name="Pathogen Informatics"/>
        </authorList>
    </citation>
    <scope>NUCLEOTIDE SEQUENCE [LARGE SCALE GENOMIC DNA]</scope>
    <source>
        <strain evidence="3 8">K173</strain>
        <strain evidence="4 12">NK65 ny</strain>
        <strain evidence="5 11">NK65e</strain>
        <strain evidence="7 9">SP11 Antwerpcl1</strain>
        <strain evidence="6 10">SP11 RLL</strain>
    </source>
</reference>
<dbReference type="OrthoDB" id="1902587at2759"/>
<dbReference type="Proteomes" id="UP000219860">
    <property type="component" value="Chromosome 14"/>
</dbReference>
<sequence length="284" mass="32586">MFYGKVIKSEETVIPEPKDGYSVIHLSRACLNNPQDDGKLYVQVEDANGCYNICCLQKNVCEDTPLDIFLMLDNEVKIKTSGTTDEVHVVGYYEVSFGQDNLDEDEDEFDEDDEYENEAARILTKKNTLKNSSAFRLKNKKNEDGEEDEEDEDDEDDEEDEDDDEDEEDEDDEDDEDDEEDEDNEEDEDDEEDDEEGDKKKKKGNNKRSLDGNGSGPSKKSKLDDEEQYEKNLIEFIKKNGKTTLTELGKVKKPAGLKMKLGFFVKKRPSIFKLDNDSQIVSLK</sequence>
<organism evidence="3 8">
    <name type="scientific">Plasmodium berghei</name>
    <dbReference type="NCBI Taxonomy" id="5821"/>
    <lineage>
        <taxon>Eukaryota</taxon>
        <taxon>Sar</taxon>
        <taxon>Alveolata</taxon>
        <taxon>Apicomplexa</taxon>
        <taxon>Aconoidasida</taxon>
        <taxon>Haemosporida</taxon>
        <taxon>Plasmodiidae</taxon>
        <taxon>Plasmodium</taxon>
        <taxon>Plasmodium (Vinckeia)</taxon>
    </lineage>
</organism>
<dbReference type="EMBL" id="LT614640">
    <property type="protein sequence ID" value="SCN28417.1"/>
    <property type="molecule type" value="Genomic_DNA"/>
</dbReference>
<evidence type="ECO:0000259" key="2">
    <source>
        <dbReference type="Pfam" id="PF17800"/>
    </source>
</evidence>
<evidence type="ECO:0000256" key="1">
    <source>
        <dbReference type="SAM" id="MobiDB-lite"/>
    </source>
</evidence>
<evidence type="ECO:0000313" key="3">
    <source>
        <dbReference type="EMBL" id="CXJ17285.1"/>
    </source>
</evidence>
<dbReference type="EMBL" id="LT608150">
    <property type="protein sequence ID" value="SCM26365.1"/>
    <property type="molecule type" value="Genomic_DNA"/>
</dbReference>
<evidence type="ECO:0000313" key="4">
    <source>
        <dbReference type="EMBL" id="SCM26365.1"/>
    </source>
</evidence>
<dbReference type="EMBL" id="LT160034">
    <property type="protein sequence ID" value="CXJ17285.1"/>
    <property type="molecule type" value="Genomic_DNA"/>
</dbReference>